<dbReference type="InterPro" id="IPR058776">
    <property type="entry name" value="KhtT-like_N"/>
</dbReference>
<dbReference type="Gene3D" id="3.30.70.1450">
    <property type="entry name" value="Regulator of K+ conductance, C-terminal domain"/>
    <property type="match status" value="1"/>
</dbReference>
<organism evidence="2 3">
    <name type="scientific">Gordonia effusa NBRC 100432</name>
    <dbReference type="NCBI Taxonomy" id="1077974"/>
    <lineage>
        <taxon>Bacteria</taxon>
        <taxon>Bacillati</taxon>
        <taxon>Actinomycetota</taxon>
        <taxon>Actinomycetes</taxon>
        <taxon>Mycobacteriales</taxon>
        <taxon>Gordoniaceae</taxon>
        <taxon>Gordonia</taxon>
    </lineage>
</organism>
<dbReference type="Proteomes" id="UP000035034">
    <property type="component" value="Unassembled WGS sequence"/>
</dbReference>
<evidence type="ECO:0000313" key="2">
    <source>
        <dbReference type="EMBL" id="GAB16979.1"/>
    </source>
</evidence>
<dbReference type="PIRSF" id="PIRSF005028">
    <property type="entry name" value="KhtT"/>
    <property type="match status" value="1"/>
</dbReference>
<keyword evidence="3" id="KW-1185">Reference proteome</keyword>
<dbReference type="PROSITE" id="PS51202">
    <property type="entry name" value="RCK_C"/>
    <property type="match status" value="1"/>
</dbReference>
<dbReference type="PANTHER" id="PTHR30445:SF8">
    <property type="entry name" value="K(+)_H(+) ANTIPORTER SUBUNIT KHTT"/>
    <property type="match status" value="1"/>
</dbReference>
<dbReference type="GO" id="GO:0008324">
    <property type="term" value="F:monoatomic cation transmembrane transporter activity"/>
    <property type="evidence" value="ECO:0007669"/>
    <property type="project" value="InterPro"/>
</dbReference>
<protein>
    <recommendedName>
        <fullName evidence="1">RCK C-terminal domain-containing protein</fullName>
    </recommendedName>
</protein>
<feature type="domain" description="RCK C-terminal" evidence="1">
    <location>
        <begin position="78"/>
        <end position="162"/>
    </location>
</feature>
<dbReference type="eggNOG" id="COG0490">
    <property type="taxonomic scope" value="Bacteria"/>
</dbReference>
<evidence type="ECO:0000313" key="3">
    <source>
        <dbReference type="Proteomes" id="UP000035034"/>
    </source>
</evidence>
<dbReference type="Pfam" id="PF25991">
    <property type="entry name" value="KhtT_N"/>
    <property type="match status" value="1"/>
</dbReference>
<dbReference type="PANTHER" id="PTHR30445">
    <property type="entry name" value="K(+)_H(+) ANTIPORTER SUBUNIT KHTT"/>
    <property type="match status" value="1"/>
</dbReference>
<comment type="caution">
    <text evidence="2">The sequence shown here is derived from an EMBL/GenBank/DDBJ whole genome shotgun (WGS) entry which is preliminary data.</text>
</comment>
<dbReference type="SUPFAM" id="SSF116726">
    <property type="entry name" value="TrkA C-terminal domain-like"/>
    <property type="match status" value="1"/>
</dbReference>
<reference evidence="2 3" key="1">
    <citation type="submission" date="2011-12" db="EMBL/GenBank/DDBJ databases">
        <title>Whole genome shotgun sequence of Gordonia effusa NBRC 100432.</title>
        <authorList>
            <person name="Yoshida I."/>
            <person name="Takarada H."/>
            <person name="Hosoyama A."/>
            <person name="Tsuchikane K."/>
            <person name="Katsumata H."/>
            <person name="Yamazaki S."/>
            <person name="Fujita N."/>
        </authorList>
    </citation>
    <scope>NUCLEOTIDE SEQUENCE [LARGE SCALE GENOMIC DNA]</scope>
    <source>
        <strain evidence="2 3">NBRC 100432</strain>
    </source>
</reference>
<dbReference type="InterPro" id="IPR050144">
    <property type="entry name" value="AAE_transporter"/>
</dbReference>
<dbReference type="EMBL" id="BAEH01000018">
    <property type="protein sequence ID" value="GAB16979.1"/>
    <property type="molecule type" value="Genomic_DNA"/>
</dbReference>
<dbReference type="Pfam" id="PF02080">
    <property type="entry name" value="TrkA_C"/>
    <property type="match status" value="1"/>
</dbReference>
<dbReference type="AlphaFoldDB" id="H0QVX8"/>
<proteinExistence type="predicted"/>
<gene>
    <name evidence="2" type="ORF">GOEFS_018_00120</name>
</gene>
<dbReference type="InterPro" id="IPR026278">
    <property type="entry name" value="KhtT"/>
</dbReference>
<dbReference type="STRING" id="1077974.GOEFS_018_00120"/>
<name>H0QVX8_9ACTN</name>
<evidence type="ECO:0000259" key="1">
    <source>
        <dbReference type="PROSITE" id="PS51202"/>
    </source>
</evidence>
<dbReference type="InterPro" id="IPR036721">
    <property type="entry name" value="RCK_C_sf"/>
</dbReference>
<accession>H0QVX8</accession>
<sequence>MAAVNVEVTPLPGIGVRKDFEVSSGRRIGVITRRDGMIDLIVSEEGDPDACRDQVLLSHEESAVLGNLLGAPQLVAQLQDEHRDIPGVNTKQMPILPGSPYDGRTLGSTAMRTRTKTSIVAVMRAGQVQASPGPNFTFTAGDVLIVVGTAEGLDAAAKILTNG</sequence>
<dbReference type="InterPro" id="IPR006037">
    <property type="entry name" value="RCK_C"/>
</dbReference>
<dbReference type="GO" id="GO:0006813">
    <property type="term" value="P:potassium ion transport"/>
    <property type="evidence" value="ECO:0007669"/>
    <property type="project" value="InterPro"/>
</dbReference>